<organism evidence="2 3">
    <name type="scientific">Hymenobacter properus</name>
    <dbReference type="NCBI Taxonomy" id="2791026"/>
    <lineage>
        <taxon>Bacteria</taxon>
        <taxon>Pseudomonadati</taxon>
        <taxon>Bacteroidota</taxon>
        <taxon>Cytophagia</taxon>
        <taxon>Cytophagales</taxon>
        <taxon>Hymenobacteraceae</taxon>
        <taxon>Hymenobacter</taxon>
    </lineage>
</organism>
<dbReference type="AlphaFoldDB" id="A0A931BIR9"/>
<evidence type="ECO:0000256" key="1">
    <source>
        <dbReference type="SAM" id="SignalP"/>
    </source>
</evidence>
<dbReference type="EMBL" id="JADQDP010000003">
    <property type="protein sequence ID" value="MBF9143063.1"/>
    <property type="molecule type" value="Genomic_DNA"/>
</dbReference>
<keyword evidence="3" id="KW-1185">Reference proteome</keyword>
<keyword evidence="1" id="KW-0732">Signal</keyword>
<accession>A0A931BIR9</accession>
<sequence length="408" mass="45333">MSSRLLRFLASACAALVWGGALLAGCTDAYLPEVISTPANQLVVDGFINAAGVSTIKLSRTYAISAAGAAPVETRAVVYIEDEGGARYPLTESSTKGTYNSLPLTLAPTRKYRLHLNLTSGKEYASDFEAAKLTPPIDAVTWNVNSNKLNIYVSAHDATNRTQYYRWDYNETWEIQSPYQPSVEYVPNRNVVRPIVNRLPTVCWGSARSTKMLLAKTTSLTQDVVANFPVRQLEPASAYLYTRYSILVQQQGLTKEEYEYSELLRKNTESIGSLYDAQPVQLTGNVRCLSNPTEVVQGFVGVHSISEKRIFIRSTDLPSSWPVVTGYENCTPPDTFYIDRHTCPCYPKPQVDLLLTRAFGAGTFLPIEPLIARDSLYGPIDSVQGYTARERDCIDCRTRGTAVRPSYW</sequence>
<gene>
    <name evidence="2" type="ORF">I2I01_15555</name>
</gene>
<feature type="chain" id="PRO_5038101633" evidence="1">
    <location>
        <begin position="25"/>
        <end position="408"/>
    </location>
</feature>
<name>A0A931BIR9_9BACT</name>
<reference evidence="2 3" key="1">
    <citation type="submission" date="2020-11" db="EMBL/GenBank/DDBJ databases">
        <authorList>
            <person name="Kim M.K."/>
        </authorList>
    </citation>
    <scope>NUCLEOTIDE SEQUENCE [LARGE SCALE GENOMIC DNA]</scope>
    <source>
        <strain evidence="2 3">BT439</strain>
    </source>
</reference>
<comment type="caution">
    <text evidence="2">The sequence shown here is derived from an EMBL/GenBank/DDBJ whole genome shotgun (WGS) entry which is preliminary data.</text>
</comment>
<dbReference type="Proteomes" id="UP000645610">
    <property type="component" value="Unassembled WGS sequence"/>
</dbReference>
<dbReference type="RefSeq" id="WP_196287385.1">
    <property type="nucleotide sequence ID" value="NZ_JADQDP010000003.1"/>
</dbReference>
<dbReference type="Pfam" id="PF14054">
    <property type="entry name" value="DUF4249"/>
    <property type="match status" value="1"/>
</dbReference>
<evidence type="ECO:0000313" key="3">
    <source>
        <dbReference type="Proteomes" id="UP000645610"/>
    </source>
</evidence>
<dbReference type="PROSITE" id="PS51257">
    <property type="entry name" value="PROKAR_LIPOPROTEIN"/>
    <property type="match status" value="1"/>
</dbReference>
<evidence type="ECO:0000313" key="2">
    <source>
        <dbReference type="EMBL" id="MBF9143063.1"/>
    </source>
</evidence>
<feature type="signal peptide" evidence="1">
    <location>
        <begin position="1"/>
        <end position="24"/>
    </location>
</feature>
<protein>
    <submittedName>
        <fullName evidence="2">DUF4249 domain-containing protein</fullName>
    </submittedName>
</protein>
<dbReference type="InterPro" id="IPR025345">
    <property type="entry name" value="DUF4249"/>
</dbReference>
<proteinExistence type="predicted"/>